<proteinExistence type="predicted"/>
<evidence type="ECO:0008006" key="4">
    <source>
        <dbReference type="Google" id="ProtNLM"/>
    </source>
</evidence>
<dbReference type="RefSeq" id="WP_198767408.1">
    <property type="nucleotide sequence ID" value="NZ_JAEACF010000001.1"/>
</dbReference>
<evidence type="ECO:0000256" key="1">
    <source>
        <dbReference type="SAM" id="MobiDB-lite"/>
    </source>
</evidence>
<feature type="region of interest" description="Disordered" evidence="1">
    <location>
        <begin position="1"/>
        <end position="28"/>
    </location>
</feature>
<protein>
    <recommendedName>
        <fullName evidence="4">Gas vesicle protein</fullName>
    </recommendedName>
</protein>
<comment type="caution">
    <text evidence="2">The sequence shown here is derived from an EMBL/GenBank/DDBJ whole genome shotgun (WGS) entry which is preliminary data.</text>
</comment>
<keyword evidence="3" id="KW-1185">Reference proteome</keyword>
<gene>
    <name evidence="2" type="ORF">ABID52_001860</name>
</gene>
<evidence type="ECO:0000313" key="3">
    <source>
        <dbReference type="Proteomes" id="UP001549097"/>
    </source>
</evidence>
<accession>A0ABV2LI58</accession>
<evidence type="ECO:0000313" key="2">
    <source>
        <dbReference type="EMBL" id="MET3728279.1"/>
    </source>
</evidence>
<organism evidence="2 3">
    <name type="scientific">Fictibacillus halophilus</name>
    <dbReference type="NCBI Taxonomy" id="1610490"/>
    <lineage>
        <taxon>Bacteria</taxon>
        <taxon>Bacillati</taxon>
        <taxon>Bacillota</taxon>
        <taxon>Bacilli</taxon>
        <taxon>Bacillales</taxon>
        <taxon>Fictibacillaceae</taxon>
        <taxon>Fictibacillus</taxon>
    </lineage>
</organism>
<reference evidence="2 3" key="1">
    <citation type="submission" date="2024-06" db="EMBL/GenBank/DDBJ databases">
        <title>Genomic Encyclopedia of Type Strains, Phase IV (KMG-IV): sequencing the most valuable type-strain genomes for metagenomic binning, comparative biology and taxonomic classification.</title>
        <authorList>
            <person name="Goeker M."/>
        </authorList>
    </citation>
    <scope>NUCLEOTIDE SEQUENCE [LARGE SCALE GENOMIC DNA]</scope>
    <source>
        <strain evidence="2 3">DSM 100124</strain>
    </source>
</reference>
<name>A0ABV2LI58_9BACL</name>
<sequence>MKKNRNPYVYPGPSSVGTVNNSNNNSDTFQYKPPNNTGTILGIIGGVLASVGDAVATIGAIIQLDVDNADDFQSQVDDFTSDQEKEKMQKEIDDLQDKVATLEKLIRNKLS</sequence>
<dbReference type="Proteomes" id="UP001549097">
    <property type="component" value="Unassembled WGS sequence"/>
</dbReference>
<dbReference type="EMBL" id="JBEPMP010000001">
    <property type="protein sequence ID" value="MET3728279.1"/>
    <property type="molecule type" value="Genomic_DNA"/>
</dbReference>